<dbReference type="PANTHER" id="PTHR46188:SF1">
    <property type="entry name" value="BOLA-LIKE PROTEIN 3"/>
    <property type="match status" value="1"/>
</dbReference>
<evidence type="ECO:0000256" key="1">
    <source>
        <dbReference type="ARBA" id="ARBA00005578"/>
    </source>
</evidence>
<dbReference type="InterPro" id="IPR002634">
    <property type="entry name" value="BolA"/>
</dbReference>
<dbReference type="EMBL" id="ML991789">
    <property type="protein sequence ID" value="KAF2235821.1"/>
    <property type="molecule type" value="Genomic_DNA"/>
</dbReference>
<proteinExistence type="inferred from homology"/>
<dbReference type="Proteomes" id="UP000800092">
    <property type="component" value="Unassembled WGS sequence"/>
</dbReference>
<gene>
    <name evidence="3" type="ORF">EV356DRAFT_566140</name>
</gene>
<dbReference type="InterPro" id="IPR052275">
    <property type="entry name" value="Mt_Fe-S_assembly_factor"/>
</dbReference>
<dbReference type="OrthoDB" id="203381at2759"/>
<accession>A0A6A6HD69</accession>
<evidence type="ECO:0000313" key="3">
    <source>
        <dbReference type="EMBL" id="KAF2235821.1"/>
    </source>
</evidence>
<evidence type="ECO:0000256" key="2">
    <source>
        <dbReference type="RuleBase" id="RU003860"/>
    </source>
</evidence>
<reference evidence="3" key="1">
    <citation type="journal article" date="2020" name="Stud. Mycol.">
        <title>101 Dothideomycetes genomes: a test case for predicting lifestyles and emergence of pathogens.</title>
        <authorList>
            <person name="Haridas S."/>
            <person name="Albert R."/>
            <person name="Binder M."/>
            <person name="Bloem J."/>
            <person name="Labutti K."/>
            <person name="Salamov A."/>
            <person name="Andreopoulos B."/>
            <person name="Baker S."/>
            <person name="Barry K."/>
            <person name="Bills G."/>
            <person name="Bluhm B."/>
            <person name="Cannon C."/>
            <person name="Castanera R."/>
            <person name="Culley D."/>
            <person name="Daum C."/>
            <person name="Ezra D."/>
            <person name="Gonzalez J."/>
            <person name="Henrissat B."/>
            <person name="Kuo A."/>
            <person name="Liang C."/>
            <person name="Lipzen A."/>
            <person name="Lutzoni F."/>
            <person name="Magnuson J."/>
            <person name="Mondo S."/>
            <person name="Nolan M."/>
            <person name="Ohm R."/>
            <person name="Pangilinan J."/>
            <person name="Park H.-J."/>
            <person name="Ramirez L."/>
            <person name="Alfaro M."/>
            <person name="Sun H."/>
            <person name="Tritt A."/>
            <person name="Yoshinaga Y."/>
            <person name="Zwiers L.-H."/>
            <person name="Turgeon B."/>
            <person name="Goodwin S."/>
            <person name="Spatafora J."/>
            <person name="Crous P."/>
            <person name="Grigoriev I."/>
        </authorList>
    </citation>
    <scope>NUCLEOTIDE SEQUENCE</scope>
    <source>
        <strain evidence="3">Tuck. ex Michener</strain>
    </source>
</reference>
<evidence type="ECO:0000313" key="4">
    <source>
        <dbReference type="Proteomes" id="UP000800092"/>
    </source>
</evidence>
<name>A0A6A6HD69_VIRVR</name>
<sequence length="145" mass="15860">MAPSRALSSASEALNLLNCMASHPSPAFIRLPSLVSGPGNLRHSCHRRFATSRSLHVISSSDPQPPDYLSESELKIFNMIKSKLHPTSLEVQDVSGGCGSMYALDIVSAQFKGLPVIKQHRMVNEVLGDEIKRWHGVQLKTRAGE</sequence>
<dbReference type="AlphaFoldDB" id="A0A6A6HD69"/>
<organism evidence="3 4">
    <name type="scientific">Viridothelium virens</name>
    <name type="common">Speckled blister lichen</name>
    <name type="synonym">Trypethelium virens</name>
    <dbReference type="NCBI Taxonomy" id="1048519"/>
    <lineage>
        <taxon>Eukaryota</taxon>
        <taxon>Fungi</taxon>
        <taxon>Dikarya</taxon>
        <taxon>Ascomycota</taxon>
        <taxon>Pezizomycotina</taxon>
        <taxon>Dothideomycetes</taxon>
        <taxon>Dothideomycetes incertae sedis</taxon>
        <taxon>Trypetheliales</taxon>
        <taxon>Trypetheliaceae</taxon>
        <taxon>Viridothelium</taxon>
    </lineage>
</organism>
<dbReference type="InterPro" id="IPR036065">
    <property type="entry name" value="BolA-like_sf"/>
</dbReference>
<dbReference type="PANTHER" id="PTHR46188">
    <property type="entry name" value="BOLA-LIKE PROTEIN 3"/>
    <property type="match status" value="1"/>
</dbReference>
<protein>
    <submittedName>
        <fullName evidence="3">Bola-like protein</fullName>
    </submittedName>
</protein>
<dbReference type="Pfam" id="PF01722">
    <property type="entry name" value="BolA"/>
    <property type="match status" value="1"/>
</dbReference>
<comment type="similarity">
    <text evidence="1 2">Belongs to the BolA/IbaG family.</text>
</comment>
<dbReference type="GO" id="GO:0005759">
    <property type="term" value="C:mitochondrial matrix"/>
    <property type="evidence" value="ECO:0007669"/>
    <property type="project" value="TreeGrafter"/>
</dbReference>
<dbReference type="SUPFAM" id="SSF82657">
    <property type="entry name" value="BolA-like"/>
    <property type="match status" value="1"/>
</dbReference>
<keyword evidence="4" id="KW-1185">Reference proteome</keyword>
<dbReference type="Gene3D" id="3.30.300.90">
    <property type="entry name" value="BolA-like"/>
    <property type="match status" value="1"/>
</dbReference>